<organism evidence="3 4">
    <name type="scientific">Trichosporon asahii var. asahii (strain ATCC 90039 / CBS 2479 / JCM 2466 / KCTC 7840 / NBRC 103889/ NCYC 2677 / UAMH 7654)</name>
    <name type="common">Yeast</name>
    <dbReference type="NCBI Taxonomy" id="1186058"/>
    <lineage>
        <taxon>Eukaryota</taxon>
        <taxon>Fungi</taxon>
        <taxon>Dikarya</taxon>
        <taxon>Basidiomycota</taxon>
        <taxon>Agaricomycotina</taxon>
        <taxon>Tremellomycetes</taxon>
        <taxon>Trichosporonales</taxon>
        <taxon>Trichosporonaceae</taxon>
        <taxon>Trichosporon</taxon>
    </lineage>
</organism>
<feature type="coiled-coil region" evidence="1">
    <location>
        <begin position="293"/>
        <end position="320"/>
    </location>
</feature>
<name>J8QGX8_TRIAS</name>
<gene>
    <name evidence="3" type="ORF">A1Q1_00292</name>
</gene>
<evidence type="ECO:0000313" key="4">
    <source>
        <dbReference type="Proteomes" id="UP000002748"/>
    </source>
</evidence>
<reference evidence="3 4" key="1">
    <citation type="journal article" date="2012" name="Eukaryot. Cell">
        <title>Draft genome sequence of CBS 2479, the standard type strain of Trichosporon asahii.</title>
        <authorList>
            <person name="Yang R.Y."/>
            <person name="Li H.T."/>
            <person name="Zhu H."/>
            <person name="Zhou G.P."/>
            <person name="Wang M."/>
            <person name="Wang L."/>
        </authorList>
    </citation>
    <scope>NUCLEOTIDE SEQUENCE [LARGE SCALE GENOMIC DNA]</scope>
    <source>
        <strain evidence="4">ATCC 90039 / CBS 2479 / JCM 2466 / KCTC 7840 / NCYC 2677 / UAMH 7654</strain>
    </source>
</reference>
<dbReference type="RefSeq" id="XP_014184465.1">
    <property type="nucleotide sequence ID" value="XM_014328990.1"/>
</dbReference>
<protein>
    <submittedName>
        <fullName evidence="3">Uncharacterized protein</fullName>
    </submittedName>
</protein>
<dbReference type="AlphaFoldDB" id="J8QGX8"/>
<sequence>MAEGSSSNIQAALNLGDAVPQNAKITISQDAPRHDDALGIQLPTIYINPVVVPKEEPVPAPLPKKPKEPKENGTKKEPKAEPKVEPKVQVVERVQQVWERRPHPLLWVTLGLSIVALVLGVPKGSLPTVTGRHKALRSQELLVAERLALLSQLSLFLPPPLSGLLTSDQLSLAQFHALTSASNLHAAQQRTWWNIQDFGSGASLLTAQRDGSEREVWVLQVPSTSSNSLFSTSEGSENGDRVLLAALTGSLAAREKLIQELQVCRSPTTRALPTVTVGAGSGGGAGGAWREKEREDEWKLDRMREREAELEERERQVLKREKWVVDEMRKMSERSRAQAAEIQMEERIADRLKYASRH</sequence>
<dbReference type="KEGG" id="tasa:A1Q1_00292"/>
<keyword evidence="1" id="KW-0175">Coiled coil</keyword>
<dbReference type="GeneID" id="25983806"/>
<dbReference type="Proteomes" id="UP000002748">
    <property type="component" value="Unassembled WGS sequence"/>
</dbReference>
<comment type="caution">
    <text evidence="3">The sequence shown here is derived from an EMBL/GenBank/DDBJ whole genome shotgun (WGS) entry which is preliminary data.</text>
</comment>
<feature type="region of interest" description="Disordered" evidence="2">
    <location>
        <begin position="57"/>
        <end position="85"/>
    </location>
</feature>
<dbReference type="OrthoDB" id="2596625at2759"/>
<feature type="compositionally biased region" description="Basic and acidic residues" evidence="2">
    <location>
        <begin position="65"/>
        <end position="85"/>
    </location>
</feature>
<proteinExistence type="predicted"/>
<evidence type="ECO:0000256" key="2">
    <source>
        <dbReference type="SAM" id="MobiDB-lite"/>
    </source>
</evidence>
<accession>J8QGX8</accession>
<dbReference type="HOGENOM" id="CLU_774308_0_0_1"/>
<evidence type="ECO:0000256" key="1">
    <source>
        <dbReference type="SAM" id="Coils"/>
    </source>
</evidence>
<dbReference type="VEuPathDB" id="FungiDB:A1Q1_00292"/>
<evidence type="ECO:0000313" key="3">
    <source>
        <dbReference type="EMBL" id="EJT52978.1"/>
    </source>
</evidence>
<dbReference type="EMBL" id="ALBS01000010">
    <property type="protein sequence ID" value="EJT52978.1"/>
    <property type="molecule type" value="Genomic_DNA"/>
</dbReference>